<proteinExistence type="predicted"/>
<reference evidence="2" key="1">
    <citation type="journal article" date="2022" name="Mol. Ecol. Resour.">
        <title>The genomes of chicory, endive, great burdock and yacon provide insights into Asteraceae palaeo-polyploidization history and plant inulin production.</title>
        <authorList>
            <person name="Fan W."/>
            <person name="Wang S."/>
            <person name="Wang H."/>
            <person name="Wang A."/>
            <person name="Jiang F."/>
            <person name="Liu H."/>
            <person name="Zhao H."/>
            <person name="Xu D."/>
            <person name="Zhang Y."/>
        </authorList>
    </citation>
    <scope>NUCLEOTIDE SEQUENCE [LARGE SCALE GENOMIC DNA]</scope>
    <source>
        <strain evidence="2">cv. Niubang</strain>
    </source>
</reference>
<gene>
    <name evidence="1" type="ORF">L6452_28002</name>
</gene>
<keyword evidence="2" id="KW-1185">Reference proteome</keyword>
<accession>A0ACB8ZWB4</accession>
<protein>
    <submittedName>
        <fullName evidence="1">Uncharacterized protein</fullName>
    </submittedName>
</protein>
<reference evidence="1 2" key="2">
    <citation type="journal article" date="2022" name="Mol. Ecol. Resour.">
        <title>The genomes of chicory, endive, great burdock and yacon provide insights into Asteraceae paleo-polyploidization history and plant inulin production.</title>
        <authorList>
            <person name="Fan W."/>
            <person name="Wang S."/>
            <person name="Wang H."/>
            <person name="Wang A."/>
            <person name="Jiang F."/>
            <person name="Liu H."/>
            <person name="Zhao H."/>
            <person name="Xu D."/>
            <person name="Zhang Y."/>
        </authorList>
    </citation>
    <scope>NUCLEOTIDE SEQUENCE [LARGE SCALE GENOMIC DNA]</scope>
    <source>
        <strain evidence="2">cv. Niubang</strain>
    </source>
</reference>
<dbReference type="EMBL" id="CM042055">
    <property type="protein sequence ID" value="KAI3702269.1"/>
    <property type="molecule type" value="Genomic_DNA"/>
</dbReference>
<dbReference type="Proteomes" id="UP001055879">
    <property type="component" value="Linkage Group LG09"/>
</dbReference>
<evidence type="ECO:0000313" key="1">
    <source>
        <dbReference type="EMBL" id="KAI3702269.1"/>
    </source>
</evidence>
<name>A0ACB8ZWB4_ARCLA</name>
<sequence>MYGSREKMRMSEGGGVCSVTQRRPLRNSREPMSYGCHAAQVAWHSQSFLFTQQQQSVVKISAGPPKMNQEPDSTSSARRIEDEQSESPILLLLA</sequence>
<evidence type="ECO:0000313" key="2">
    <source>
        <dbReference type="Proteomes" id="UP001055879"/>
    </source>
</evidence>
<comment type="caution">
    <text evidence="1">The sequence shown here is derived from an EMBL/GenBank/DDBJ whole genome shotgun (WGS) entry which is preliminary data.</text>
</comment>
<organism evidence="1 2">
    <name type="scientific">Arctium lappa</name>
    <name type="common">Greater burdock</name>
    <name type="synonym">Lappa major</name>
    <dbReference type="NCBI Taxonomy" id="4217"/>
    <lineage>
        <taxon>Eukaryota</taxon>
        <taxon>Viridiplantae</taxon>
        <taxon>Streptophyta</taxon>
        <taxon>Embryophyta</taxon>
        <taxon>Tracheophyta</taxon>
        <taxon>Spermatophyta</taxon>
        <taxon>Magnoliopsida</taxon>
        <taxon>eudicotyledons</taxon>
        <taxon>Gunneridae</taxon>
        <taxon>Pentapetalae</taxon>
        <taxon>asterids</taxon>
        <taxon>campanulids</taxon>
        <taxon>Asterales</taxon>
        <taxon>Asteraceae</taxon>
        <taxon>Carduoideae</taxon>
        <taxon>Cardueae</taxon>
        <taxon>Arctiinae</taxon>
        <taxon>Arctium</taxon>
    </lineage>
</organism>